<keyword evidence="4" id="KW-1185">Reference proteome</keyword>
<feature type="region of interest" description="Disordered" evidence="1">
    <location>
        <begin position="87"/>
        <end position="162"/>
    </location>
</feature>
<dbReference type="Pfam" id="PF13391">
    <property type="entry name" value="HNH_2"/>
    <property type="match status" value="1"/>
</dbReference>
<gene>
    <name evidence="3" type="ORF">N0V84_012543</name>
</gene>
<name>A0A9W8TB98_9HYPO</name>
<dbReference type="AlphaFoldDB" id="A0A9W8TB98"/>
<evidence type="ECO:0000256" key="1">
    <source>
        <dbReference type="SAM" id="MobiDB-lite"/>
    </source>
</evidence>
<dbReference type="OrthoDB" id="5416097at2759"/>
<sequence>MLLPVDEAEIRRDVAIKLEAEIRTNPMWADFRLNAAQVAIILSVPLFTLQPGGCLSPRDPAGRRVNGWNLHARLIQIGDLVKHFLTSRQGNEPSDNGLPEASSTSRNPSTPRKKSKQPSTPGKKSNKSSSLSGINSRKDSNKRDHLDAESAPARRNRDERKKCYDRDQETCVVMGTSEPHVCHIIPFCWNNSQRNIGKTAEVFAHSDAFFGVDWTKEYQMYLQNPQDPGGSDKAWNMICLDMQMHNWWAQARFGFKCLGVRPTTKDESVITLQFNWMPRSAMNPTDQITLQGQDNGFDGMVEGVKAFHQQGRSIPSPQEFGKTAARSSGAPILSGDLIDIKMLSSEAPLFKAMIDFQWAMIVVAALSGAPEPPKLPLNDDDFDPYFRTMKWVEEQSRQATPRDIQVSGSAPPP</sequence>
<dbReference type="Proteomes" id="UP001140502">
    <property type="component" value="Unassembled WGS sequence"/>
</dbReference>
<feature type="compositionally biased region" description="Basic and acidic residues" evidence="1">
    <location>
        <begin position="136"/>
        <end position="148"/>
    </location>
</feature>
<evidence type="ECO:0000259" key="2">
    <source>
        <dbReference type="Pfam" id="PF13391"/>
    </source>
</evidence>
<dbReference type="InterPro" id="IPR003615">
    <property type="entry name" value="HNH_nuc"/>
</dbReference>
<proteinExistence type="predicted"/>
<accession>A0A9W8TB98</accession>
<feature type="region of interest" description="Disordered" evidence="1">
    <location>
        <begin position="394"/>
        <end position="413"/>
    </location>
</feature>
<feature type="compositionally biased region" description="Polar residues" evidence="1">
    <location>
        <begin position="101"/>
        <end position="110"/>
    </location>
</feature>
<feature type="domain" description="HNH nuclease" evidence="2">
    <location>
        <begin position="171"/>
        <end position="256"/>
    </location>
</feature>
<comment type="caution">
    <text evidence="3">The sequence shown here is derived from an EMBL/GenBank/DDBJ whole genome shotgun (WGS) entry which is preliminary data.</text>
</comment>
<evidence type="ECO:0000313" key="3">
    <source>
        <dbReference type="EMBL" id="KAJ4307708.1"/>
    </source>
</evidence>
<evidence type="ECO:0000313" key="4">
    <source>
        <dbReference type="Proteomes" id="UP001140502"/>
    </source>
</evidence>
<dbReference type="EMBL" id="JAPEUR010000656">
    <property type="protein sequence ID" value="KAJ4307708.1"/>
    <property type="molecule type" value="Genomic_DNA"/>
</dbReference>
<organism evidence="3 4">
    <name type="scientific">Fusarium piperis</name>
    <dbReference type="NCBI Taxonomy" id="1435070"/>
    <lineage>
        <taxon>Eukaryota</taxon>
        <taxon>Fungi</taxon>
        <taxon>Dikarya</taxon>
        <taxon>Ascomycota</taxon>
        <taxon>Pezizomycotina</taxon>
        <taxon>Sordariomycetes</taxon>
        <taxon>Hypocreomycetidae</taxon>
        <taxon>Hypocreales</taxon>
        <taxon>Nectriaceae</taxon>
        <taxon>Fusarium</taxon>
        <taxon>Fusarium solani species complex</taxon>
    </lineage>
</organism>
<protein>
    <recommendedName>
        <fullName evidence="2">HNH nuclease domain-containing protein</fullName>
    </recommendedName>
</protein>
<reference evidence="3" key="1">
    <citation type="submission" date="2022-10" db="EMBL/GenBank/DDBJ databases">
        <title>Tapping the CABI collections for fungal endophytes: first genome assemblies for Collariella, Neodidymelliopsis, Ascochyta clinopodiicola, Didymella pomorum, Didymosphaeria variabile, Neocosmospora piperis and Neocucurbitaria cava.</title>
        <authorList>
            <person name="Hill R."/>
        </authorList>
    </citation>
    <scope>NUCLEOTIDE SEQUENCE</scope>
    <source>
        <strain evidence="3">IMI 366586</strain>
    </source>
</reference>